<evidence type="ECO:0000313" key="10">
    <source>
        <dbReference type="EMBL" id="OTG09606.1"/>
    </source>
</evidence>
<reference evidence="10" key="2">
    <citation type="submission" date="2017-02" db="EMBL/GenBank/DDBJ databases">
        <title>Sunflower complete genome.</title>
        <authorList>
            <person name="Langlade N."/>
            <person name="Munos S."/>
        </authorList>
    </citation>
    <scope>NUCLEOTIDE SEQUENCE [LARGE SCALE GENOMIC DNA]</scope>
    <source>
        <tissue evidence="10">Leaves</tissue>
    </source>
</reference>
<dbReference type="EMBL" id="CM007899">
    <property type="protein sequence ID" value="OTG09606.1"/>
    <property type="molecule type" value="Genomic_DNA"/>
</dbReference>
<dbReference type="Gramene" id="mRNA:HanXRQr2_Chr10g0419211">
    <property type="protein sequence ID" value="mRNA:HanXRQr2_Chr10g0419211"/>
    <property type="gene ID" value="HanXRQr2_Chr10g0419211"/>
</dbReference>
<dbReference type="InterPro" id="IPR044606">
    <property type="entry name" value="APRL4/6"/>
</dbReference>
<reference evidence="9" key="3">
    <citation type="submission" date="2020-06" db="EMBL/GenBank/DDBJ databases">
        <title>Helianthus annuus Genome sequencing and assembly Release 2.</title>
        <authorList>
            <person name="Gouzy J."/>
            <person name="Langlade N."/>
            <person name="Munos S."/>
        </authorList>
    </citation>
    <scope>NUCLEOTIDE SEQUENCE</scope>
    <source>
        <tissue evidence="9">Leaves</tissue>
    </source>
</reference>
<organism evidence="10 11">
    <name type="scientific">Helianthus annuus</name>
    <name type="common">Common sunflower</name>
    <dbReference type="NCBI Taxonomy" id="4232"/>
    <lineage>
        <taxon>Eukaryota</taxon>
        <taxon>Viridiplantae</taxon>
        <taxon>Streptophyta</taxon>
        <taxon>Embryophyta</taxon>
        <taxon>Tracheophyta</taxon>
        <taxon>Spermatophyta</taxon>
        <taxon>Magnoliopsida</taxon>
        <taxon>eudicotyledons</taxon>
        <taxon>Gunneridae</taxon>
        <taxon>Pentapetalae</taxon>
        <taxon>asterids</taxon>
        <taxon>campanulids</taxon>
        <taxon>Asterales</taxon>
        <taxon>Asteraceae</taxon>
        <taxon>Asteroideae</taxon>
        <taxon>Heliantheae alliance</taxon>
        <taxon>Heliantheae</taxon>
        <taxon>Helianthus</taxon>
    </lineage>
</organism>
<dbReference type="Pfam" id="PF00085">
    <property type="entry name" value="Thioredoxin"/>
    <property type="match status" value="1"/>
</dbReference>
<dbReference type="InterPro" id="IPR013766">
    <property type="entry name" value="Thioredoxin_domain"/>
</dbReference>
<evidence type="ECO:0000256" key="3">
    <source>
        <dbReference type="ARBA" id="ARBA00022729"/>
    </source>
</evidence>
<feature type="transmembrane region" description="Helical" evidence="7">
    <location>
        <begin position="228"/>
        <end position="248"/>
    </location>
</feature>
<accession>A0A251TG48</accession>
<dbReference type="PROSITE" id="PS51352">
    <property type="entry name" value="THIOREDOXIN_2"/>
    <property type="match status" value="1"/>
</dbReference>
<dbReference type="PANTHER" id="PTHR46854">
    <property type="entry name" value="5'-ADENYLYLSULFATE REDUCTASE-LIKE 4-RELATED"/>
    <property type="match status" value="1"/>
</dbReference>
<evidence type="ECO:0000256" key="5">
    <source>
        <dbReference type="ARBA" id="ARBA00023136"/>
    </source>
</evidence>
<dbReference type="GO" id="GO:0016020">
    <property type="term" value="C:membrane"/>
    <property type="evidence" value="ECO:0007669"/>
    <property type="project" value="UniProtKB-SubCell"/>
</dbReference>
<evidence type="ECO:0000259" key="8">
    <source>
        <dbReference type="PROSITE" id="PS51352"/>
    </source>
</evidence>
<evidence type="ECO:0000256" key="7">
    <source>
        <dbReference type="SAM" id="Phobius"/>
    </source>
</evidence>
<dbReference type="Gene3D" id="3.40.30.10">
    <property type="entry name" value="Glutaredoxin"/>
    <property type="match status" value="1"/>
</dbReference>
<evidence type="ECO:0000313" key="11">
    <source>
        <dbReference type="Proteomes" id="UP000215914"/>
    </source>
</evidence>
<proteinExistence type="predicted"/>
<reference evidence="9 11" key="1">
    <citation type="journal article" date="2017" name="Nature">
        <title>The sunflower genome provides insights into oil metabolism, flowering and Asterid evolution.</title>
        <authorList>
            <person name="Badouin H."/>
            <person name="Gouzy J."/>
            <person name="Grassa C.J."/>
            <person name="Murat F."/>
            <person name="Staton S.E."/>
            <person name="Cottret L."/>
            <person name="Lelandais-Briere C."/>
            <person name="Owens G.L."/>
            <person name="Carrere S."/>
            <person name="Mayjonade B."/>
            <person name="Legrand L."/>
            <person name="Gill N."/>
            <person name="Kane N.C."/>
            <person name="Bowers J.E."/>
            <person name="Hubner S."/>
            <person name="Bellec A."/>
            <person name="Berard A."/>
            <person name="Berges H."/>
            <person name="Blanchet N."/>
            <person name="Boniface M.C."/>
            <person name="Brunel D."/>
            <person name="Catrice O."/>
            <person name="Chaidir N."/>
            <person name="Claudel C."/>
            <person name="Donnadieu C."/>
            <person name="Faraut T."/>
            <person name="Fievet G."/>
            <person name="Helmstetter N."/>
            <person name="King M."/>
            <person name="Knapp S.J."/>
            <person name="Lai Z."/>
            <person name="Le Paslier M.C."/>
            <person name="Lippi Y."/>
            <person name="Lorenzon L."/>
            <person name="Mandel J.R."/>
            <person name="Marage G."/>
            <person name="Marchand G."/>
            <person name="Marquand E."/>
            <person name="Bret-Mestries E."/>
            <person name="Morien E."/>
            <person name="Nambeesan S."/>
            <person name="Nguyen T."/>
            <person name="Pegot-Espagnet P."/>
            <person name="Pouilly N."/>
            <person name="Raftis F."/>
            <person name="Sallet E."/>
            <person name="Schiex T."/>
            <person name="Thomas J."/>
            <person name="Vandecasteele C."/>
            <person name="Vares D."/>
            <person name="Vear F."/>
            <person name="Vautrin S."/>
            <person name="Crespi M."/>
            <person name="Mangin B."/>
            <person name="Burke J.M."/>
            <person name="Salse J."/>
            <person name="Munos S."/>
            <person name="Vincourt P."/>
            <person name="Rieseberg L.H."/>
            <person name="Langlade N.B."/>
        </authorList>
    </citation>
    <scope>NUCLEOTIDE SEQUENCE [LARGE SCALE GENOMIC DNA]</scope>
    <source>
        <strain evidence="11">cv. SF193</strain>
        <tissue evidence="9">Leaves</tissue>
    </source>
</reference>
<dbReference type="EMBL" id="MNCJ02000325">
    <property type="protein sequence ID" value="KAF5784636.1"/>
    <property type="molecule type" value="Genomic_DNA"/>
</dbReference>
<dbReference type="CDD" id="cd02999">
    <property type="entry name" value="PDI_a_ERp44_like"/>
    <property type="match status" value="1"/>
</dbReference>
<sequence>MYISSSTITLSPTMAMRTGLILLVVFSSLTYADELSRVRVSDSVCPTKSIGYLIFGIDDSICRLSGIDYYLGVIEGDETSLQKALSIVDTNTHDYVAVLFYASWCPFSTVFKPSLSTMSSLYPSIPHFAIKESVVKPSTLSKYGVNGFPTLFVLNSTMRARYHGSRTLSSLVSFYTDVTGLNAEQDKTFLNKVDVLVHDKGDNNNIDPEICPFSWAKSPENLLKQETYLALATLFVVFRTVYLIYPFIVTSVQYARRTWLLWDHPYAYLNRAIQLFSSLIGCMGRGRFI</sequence>
<name>A0A251TG48_HELAN</name>
<comment type="subcellular location">
    <subcellularLocation>
        <location evidence="1">Membrane</location>
        <topology evidence="1">Single-pass membrane protein</topology>
    </subcellularLocation>
</comment>
<dbReference type="Proteomes" id="UP000215914">
    <property type="component" value="Chromosome 10"/>
</dbReference>
<dbReference type="SUPFAM" id="SSF52833">
    <property type="entry name" value="Thioredoxin-like"/>
    <property type="match status" value="1"/>
</dbReference>
<gene>
    <name evidence="10" type="ORF">HannXRQ_Chr10g0278301</name>
    <name evidence="9" type="ORF">HanXRQr2_Chr10g0419211</name>
</gene>
<keyword evidence="6" id="KW-0325">Glycoprotein</keyword>
<dbReference type="InParanoid" id="A0A251TG48"/>
<evidence type="ECO:0000256" key="6">
    <source>
        <dbReference type="ARBA" id="ARBA00023180"/>
    </source>
</evidence>
<evidence type="ECO:0000256" key="1">
    <source>
        <dbReference type="ARBA" id="ARBA00004167"/>
    </source>
</evidence>
<protein>
    <submittedName>
        <fullName evidence="10">Putative thioredoxin-like fold protein</fullName>
    </submittedName>
    <submittedName>
        <fullName evidence="9">Thioredoxin domain-containing protein</fullName>
    </submittedName>
</protein>
<evidence type="ECO:0000256" key="2">
    <source>
        <dbReference type="ARBA" id="ARBA00022692"/>
    </source>
</evidence>
<feature type="domain" description="Thioredoxin" evidence="8">
    <location>
        <begin position="73"/>
        <end position="180"/>
    </location>
</feature>
<keyword evidence="3" id="KW-0732">Signal</keyword>
<evidence type="ECO:0000313" key="9">
    <source>
        <dbReference type="EMBL" id="KAF5784636.1"/>
    </source>
</evidence>
<keyword evidence="5 7" id="KW-0472">Membrane</keyword>
<dbReference type="AlphaFoldDB" id="A0A251TG48"/>
<dbReference type="InterPro" id="IPR036249">
    <property type="entry name" value="Thioredoxin-like_sf"/>
</dbReference>
<keyword evidence="11" id="KW-1185">Reference proteome</keyword>
<dbReference type="OMA" id="VPICTPR"/>
<keyword evidence="2 7" id="KW-0812">Transmembrane</keyword>
<evidence type="ECO:0000256" key="4">
    <source>
        <dbReference type="ARBA" id="ARBA00022989"/>
    </source>
</evidence>
<keyword evidence="4 7" id="KW-1133">Transmembrane helix</keyword>
<dbReference type="PANTHER" id="PTHR46854:SF3">
    <property type="entry name" value="THIOREDOXIN-LIKE FOLD PROTEIN-RELATED"/>
    <property type="match status" value="1"/>
</dbReference>